<dbReference type="EMBL" id="CAJNOM010000979">
    <property type="protein sequence ID" value="CAF1583355.1"/>
    <property type="molecule type" value="Genomic_DNA"/>
</dbReference>
<organism evidence="1 4">
    <name type="scientific">Adineta steineri</name>
    <dbReference type="NCBI Taxonomy" id="433720"/>
    <lineage>
        <taxon>Eukaryota</taxon>
        <taxon>Metazoa</taxon>
        <taxon>Spiralia</taxon>
        <taxon>Gnathifera</taxon>
        <taxon>Rotifera</taxon>
        <taxon>Eurotatoria</taxon>
        <taxon>Bdelloidea</taxon>
        <taxon>Adinetida</taxon>
        <taxon>Adinetidae</taxon>
        <taxon>Adineta</taxon>
    </lineage>
</organism>
<keyword evidence="3" id="KW-1185">Reference proteome</keyword>
<dbReference type="Proteomes" id="UP000663832">
    <property type="component" value="Unassembled WGS sequence"/>
</dbReference>
<evidence type="ECO:0000313" key="3">
    <source>
        <dbReference type="Proteomes" id="UP000663832"/>
    </source>
</evidence>
<reference evidence="1" key="1">
    <citation type="submission" date="2021-02" db="EMBL/GenBank/DDBJ databases">
        <authorList>
            <person name="Nowell W R."/>
        </authorList>
    </citation>
    <scope>NUCLEOTIDE SEQUENCE</scope>
</reference>
<dbReference type="EMBL" id="CAJNOI010000614">
    <property type="protein sequence ID" value="CAF1317652.1"/>
    <property type="molecule type" value="Genomic_DNA"/>
</dbReference>
<protein>
    <submittedName>
        <fullName evidence="1">Uncharacterized protein</fullName>
    </submittedName>
</protein>
<sequence>MFIDRNTFTVQQIFDQLASAPSITLPSTDRGAYANMYGVYTSSTNGSLSFVTYTGIQNSHIQFQTEISGVYPALNNGLGSIQYYNNSATIYKNIGTSFQPQLVPILNFSSLSTPYTFAITSQYIYIAYASSHTIMTIHDLSTGSLLFSTSYPTTLSNRPAVGYWNDTIIVLDQYVAMEYTLNGTYKGNLTYFNGTQAGARHYIHYDYAGRRYTCNGSGSFSGIYTFLLNGTQLAHGPATCYRAFQVYITKDQAILINIPNIATMKVINFN</sequence>
<name>A0A815EW38_9BILA</name>
<proteinExistence type="predicted"/>
<evidence type="ECO:0000313" key="4">
    <source>
        <dbReference type="Proteomes" id="UP000663877"/>
    </source>
</evidence>
<evidence type="ECO:0000313" key="2">
    <source>
        <dbReference type="EMBL" id="CAF1583355.1"/>
    </source>
</evidence>
<dbReference type="Proteomes" id="UP000663877">
    <property type="component" value="Unassembled WGS sequence"/>
</dbReference>
<accession>A0A815EW38</accession>
<evidence type="ECO:0000313" key="1">
    <source>
        <dbReference type="EMBL" id="CAF1317652.1"/>
    </source>
</evidence>
<dbReference type="AlphaFoldDB" id="A0A815EW38"/>
<gene>
    <name evidence="1" type="ORF">BJG266_LOCUS33167</name>
    <name evidence="2" type="ORF">QVE165_LOCUS50328</name>
</gene>
<comment type="caution">
    <text evidence="1">The sequence shown here is derived from an EMBL/GenBank/DDBJ whole genome shotgun (WGS) entry which is preliminary data.</text>
</comment>